<keyword evidence="3" id="KW-1185">Reference proteome</keyword>
<reference evidence="2 3" key="1">
    <citation type="submission" date="2018-11" db="EMBL/GenBank/DDBJ databases">
        <title>Whole genome sequence of Streptomyces paromomycinus NBRC 15454(T).</title>
        <authorList>
            <person name="Komaki H."/>
            <person name="Tamura T."/>
        </authorList>
    </citation>
    <scope>NUCLEOTIDE SEQUENCE [LARGE SCALE GENOMIC DNA]</scope>
    <source>
        <strain evidence="2 3">NBRC 15454</strain>
    </source>
</reference>
<comment type="caution">
    <text evidence="2">The sequence shown here is derived from an EMBL/GenBank/DDBJ whole genome shotgun (WGS) entry which is preliminary data.</text>
</comment>
<name>A0A401VYS3_STREY</name>
<gene>
    <name evidence="2" type="ORF">GKJPGBOP_01877</name>
</gene>
<proteinExistence type="predicted"/>
<dbReference type="Pfam" id="PF08906">
    <property type="entry name" value="T6SS_Tdi1_C"/>
    <property type="match status" value="1"/>
</dbReference>
<evidence type="ECO:0000313" key="2">
    <source>
        <dbReference type="EMBL" id="GCD42219.1"/>
    </source>
</evidence>
<dbReference type="InterPro" id="IPR015002">
    <property type="entry name" value="T6SS_Tdi1_C"/>
</dbReference>
<sequence>MSLASLTAAFPITETVTSDSADRNAPEPLADLFRRLAGTTLAHGFLRFHTPESAAESAASCARLIDGFEGSFHPFAFDWLGREVALDVRAGETRRLVIVVDPGGGEYLGTECDLDEWHEVVAGEDDALAFSFYEEWRAADPSAGALRRDQAVGYKVPLFLGGEDEVENLHLVDREVYFELCTQAALQVRDLPPGTPISEVTSAFGQ</sequence>
<evidence type="ECO:0000259" key="1">
    <source>
        <dbReference type="Pfam" id="PF08906"/>
    </source>
</evidence>
<feature type="domain" description="T6SS immunity protein Tdi1 C-terminal" evidence="1">
    <location>
        <begin position="143"/>
        <end position="183"/>
    </location>
</feature>
<dbReference type="EMBL" id="BHZD01000001">
    <property type="protein sequence ID" value="GCD42219.1"/>
    <property type="molecule type" value="Genomic_DNA"/>
</dbReference>
<evidence type="ECO:0000313" key="3">
    <source>
        <dbReference type="Proteomes" id="UP000286746"/>
    </source>
</evidence>
<accession>A0A401VYS3</accession>
<dbReference type="RefSeq" id="WP_125053620.1">
    <property type="nucleotide sequence ID" value="NZ_BHZD01000001.1"/>
</dbReference>
<dbReference type="AlphaFoldDB" id="A0A401VYS3"/>
<protein>
    <recommendedName>
        <fullName evidence="1">T6SS immunity protein Tdi1 C-terminal domain-containing protein</fullName>
    </recommendedName>
</protein>
<dbReference type="Proteomes" id="UP000286746">
    <property type="component" value="Unassembled WGS sequence"/>
</dbReference>
<organism evidence="2 3">
    <name type="scientific">Streptomyces paromomycinus</name>
    <name type="common">Streptomyces rimosus subsp. paromomycinus</name>
    <dbReference type="NCBI Taxonomy" id="92743"/>
    <lineage>
        <taxon>Bacteria</taxon>
        <taxon>Bacillati</taxon>
        <taxon>Actinomycetota</taxon>
        <taxon>Actinomycetes</taxon>
        <taxon>Kitasatosporales</taxon>
        <taxon>Streptomycetaceae</taxon>
        <taxon>Streptomyces</taxon>
    </lineage>
</organism>